<dbReference type="OrthoDB" id="415012at2759"/>
<organism evidence="3 4">
    <name type="scientific">Polarella glacialis</name>
    <name type="common">Dinoflagellate</name>
    <dbReference type="NCBI Taxonomy" id="89957"/>
    <lineage>
        <taxon>Eukaryota</taxon>
        <taxon>Sar</taxon>
        <taxon>Alveolata</taxon>
        <taxon>Dinophyceae</taxon>
        <taxon>Suessiales</taxon>
        <taxon>Suessiaceae</taxon>
        <taxon>Polarella</taxon>
    </lineage>
</organism>
<protein>
    <recommendedName>
        <fullName evidence="6">C3H1-type domain-containing protein</fullName>
    </recommendedName>
</protein>
<comment type="caution">
    <text evidence="3">The sequence shown here is derived from an EMBL/GenBank/DDBJ whole genome shotgun (WGS) entry which is preliminary data.</text>
</comment>
<dbReference type="Proteomes" id="UP000626109">
    <property type="component" value="Unassembled WGS sequence"/>
</dbReference>
<accession>A0A813I646</accession>
<dbReference type="AlphaFoldDB" id="A0A813I646"/>
<evidence type="ECO:0008006" key="6">
    <source>
        <dbReference type="Google" id="ProtNLM"/>
    </source>
</evidence>
<evidence type="ECO:0000313" key="3">
    <source>
        <dbReference type="EMBL" id="CAE8645629.1"/>
    </source>
</evidence>
<reference evidence="3" key="1">
    <citation type="submission" date="2021-02" db="EMBL/GenBank/DDBJ databases">
        <authorList>
            <person name="Dougan E. K."/>
            <person name="Rhodes N."/>
            <person name="Thang M."/>
            <person name="Chan C."/>
        </authorList>
    </citation>
    <scope>NUCLEOTIDE SEQUENCE</scope>
</reference>
<evidence type="ECO:0000313" key="2">
    <source>
        <dbReference type="EMBL" id="CAE8634189.1"/>
    </source>
</evidence>
<name>A0A813I646_POLGL</name>
<proteinExistence type="predicted"/>
<evidence type="ECO:0000313" key="5">
    <source>
        <dbReference type="Proteomes" id="UP000654075"/>
    </source>
</evidence>
<dbReference type="Proteomes" id="UP000654075">
    <property type="component" value="Unassembled WGS sequence"/>
</dbReference>
<dbReference type="EMBL" id="CAJNNW010003671">
    <property type="protein sequence ID" value="CAE8645629.1"/>
    <property type="molecule type" value="Genomic_DNA"/>
</dbReference>
<keyword evidence="5" id="KW-1185">Reference proteome</keyword>
<evidence type="ECO:0000256" key="1">
    <source>
        <dbReference type="SAM" id="MobiDB-lite"/>
    </source>
</evidence>
<gene>
    <name evidence="2" type="ORF">PGLA1383_LOCUS49856</name>
    <name evidence="3" type="ORF">PGLA2088_LOCUS4072</name>
</gene>
<sequence>MASQMRRRAASAPCRVRRARRVLDMSKSDEPCERYLGPPQSSRSWPQPCLLLNGRQPLGSWTTPAFKFRSVKVKNTFIEVAFMSGEEDEEEEDEEEEEKPPRVSPKRFVMPNSDNFRSGLSLQPTSNIVHMASASGAERSPATDMELHAQGLCRPCAWFWRPQSCLHGDACDHCHLCSEQEIKDRKKAKKNGFSVPEKRRFRLKMREDHVAAFPSLPIRHEWQQRFKQT</sequence>
<dbReference type="EMBL" id="CAJNNV010030934">
    <property type="protein sequence ID" value="CAE8634189.1"/>
    <property type="molecule type" value="Genomic_DNA"/>
</dbReference>
<evidence type="ECO:0000313" key="4">
    <source>
        <dbReference type="Proteomes" id="UP000626109"/>
    </source>
</evidence>
<feature type="compositionally biased region" description="Acidic residues" evidence="1">
    <location>
        <begin position="85"/>
        <end position="98"/>
    </location>
</feature>
<feature type="region of interest" description="Disordered" evidence="1">
    <location>
        <begin position="83"/>
        <end position="110"/>
    </location>
</feature>